<evidence type="ECO:0000313" key="8">
    <source>
        <dbReference type="EMBL" id="BAY87512.1"/>
    </source>
</evidence>
<keyword evidence="9" id="KW-1185">Reference proteome</keyword>
<dbReference type="EMBL" id="AP018227">
    <property type="protein sequence ID" value="BAY87512.1"/>
    <property type="molecule type" value="Genomic_DNA"/>
</dbReference>
<dbReference type="OrthoDB" id="9770347at2"/>
<evidence type="ECO:0000256" key="3">
    <source>
        <dbReference type="ARBA" id="ARBA00022475"/>
    </source>
</evidence>
<dbReference type="InterPro" id="IPR050833">
    <property type="entry name" value="Poly_Biosynth_Transport"/>
</dbReference>
<evidence type="ECO:0008006" key="10">
    <source>
        <dbReference type="Google" id="ProtNLM"/>
    </source>
</evidence>
<feature type="transmembrane region" description="Helical" evidence="7">
    <location>
        <begin position="355"/>
        <end position="373"/>
    </location>
</feature>
<reference evidence="8 9" key="1">
    <citation type="submission" date="2017-06" db="EMBL/GenBank/DDBJ databases">
        <title>Genome sequencing of cyanobaciteial culture collection at National Institute for Environmental Studies (NIES).</title>
        <authorList>
            <person name="Hirose Y."/>
            <person name="Shimura Y."/>
            <person name="Fujisawa T."/>
            <person name="Nakamura Y."/>
            <person name="Kawachi M."/>
        </authorList>
    </citation>
    <scope>NUCLEOTIDE SEQUENCE [LARGE SCALE GENOMIC DNA]</scope>
    <source>
        <strain evidence="8 9">NIES-267</strain>
    </source>
</reference>
<comment type="similarity">
    <text evidence="2">Belongs to the polysaccharide synthase family.</text>
</comment>
<feature type="transmembrane region" description="Helical" evidence="7">
    <location>
        <begin position="12"/>
        <end position="32"/>
    </location>
</feature>
<organism evidence="8 9">
    <name type="scientific">Calothrix parasitica NIES-267</name>
    <dbReference type="NCBI Taxonomy" id="1973488"/>
    <lineage>
        <taxon>Bacteria</taxon>
        <taxon>Bacillati</taxon>
        <taxon>Cyanobacteriota</taxon>
        <taxon>Cyanophyceae</taxon>
        <taxon>Nostocales</taxon>
        <taxon>Calotrichaceae</taxon>
        <taxon>Calothrix</taxon>
    </lineage>
</organism>
<feature type="transmembrane region" description="Helical" evidence="7">
    <location>
        <begin position="78"/>
        <end position="103"/>
    </location>
</feature>
<sequence>MGIRNQAVKGGFIMVIRQGLGILLSLASVIFITRVIGPKQYGLFGAASGILTFLYRLGPWGLDVYLVRKTDNPEQEEYNQAFTILLGVSLVFSLGVILGRDAIAGFLRIEEISPLLLVLAFTIPPFLLKVPSTAKLERDLNFQRIAFNELISQISYYVIAIPMAFQGAGAWSPVIGLLVQNYVLLILTQTGAKLKLGLYWNPKLAKEIISFGFSFSASSWAWELRTLVNPVIVGRFAGAEAVAFVALAIRLVEMLSFVRYIAWRLAIAALAKFKDNKDRLRSSVEEGMHLLALSVGLPMAGFSLVGPMILSVVFGKNWDPVLEIYPFIAVSYIAYSVLNLHTSVLYLLGKNMRVTWFNLVHVILFVGTAFLFVPRIGMIGYGWAELCTLVSYIVLHSYVSKEIGTPNYTTAFIWFTLSISVLIIGTLESPLRYFSVLLLLLPLISTKERKNLWGYYQILRS</sequence>
<keyword evidence="4 7" id="KW-0812">Transmembrane</keyword>
<name>A0A1Z4M1Z7_9CYAN</name>
<accession>A0A1Z4M1Z7</accession>
<keyword evidence="3" id="KW-1003">Cell membrane</keyword>
<evidence type="ECO:0000256" key="7">
    <source>
        <dbReference type="SAM" id="Phobius"/>
    </source>
</evidence>
<gene>
    <name evidence="8" type="ORF">NIES267_70340</name>
</gene>
<proteinExistence type="inferred from homology"/>
<keyword evidence="5 7" id="KW-1133">Transmembrane helix</keyword>
<dbReference type="GO" id="GO:0005886">
    <property type="term" value="C:plasma membrane"/>
    <property type="evidence" value="ECO:0007669"/>
    <property type="project" value="UniProtKB-SubCell"/>
</dbReference>
<feature type="transmembrane region" description="Helical" evidence="7">
    <location>
        <begin position="406"/>
        <end position="424"/>
    </location>
</feature>
<evidence type="ECO:0000313" key="9">
    <source>
        <dbReference type="Proteomes" id="UP000218418"/>
    </source>
</evidence>
<evidence type="ECO:0000256" key="2">
    <source>
        <dbReference type="ARBA" id="ARBA00007430"/>
    </source>
</evidence>
<protein>
    <recommendedName>
        <fullName evidence="10">Polysaccharide biosynthesis protein</fullName>
    </recommendedName>
</protein>
<evidence type="ECO:0000256" key="4">
    <source>
        <dbReference type="ARBA" id="ARBA00022692"/>
    </source>
</evidence>
<dbReference type="Pfam" id="PF13440">
    <property type="entry name" value="Polysacc_synt_3"/>
    <property type="match status" value="1"/>
</dbReference>
<feature type="transmembrane region" description="Helical" evidence="7">
    <location>
        <begin position="324"/>
        <end position="348"/>
    </location>
</feature>
<feature type="transmembrane region" description="Helical" evidence="7">
    <location>
        <begin position="41"/>
        <end position="58"/>
    </location>
</feature>
<evidence type="ECO:0000256" key="5">
    <source>
        <dbReference type="ARBA" id="ARBA00022989"/>
    </source>
</evidence>
<keyword evidence="6 7" id="KW-0472">Membrane</keyword>
<dbReference type="PANTHER" id="PTHR30250:SF10">
    <property type="entry name" value="LIPOPOLYSACCHARIDE BIOSYNTHESIS PROTEIN WZXC"/>
    <property type="match status" value="1"/>
</dbReference>
<feature type="transmembrane region" description="Helical" evidence="7">
    <location>
        <begin position="379"/>
        <end position="399"/>
    </location>
</feature>
<dbReference type="PANTHER" id="PTHR30250">
    <property type="entry name" value="PST FAMILY PREDICTED COLANIC ACID TRANSPORTER"/>
    <property type="match status" value="1"/>
</dbReference>
<dbReference type="Proteomes" id="UP000218418">
    <property type="component" value="Chromosome"/>
</dbReference>
<dbReference type="AlphaFoldDB" id="A0A1Z4M1Z7"/>
<feature type="transmembrane region" description="Helical" evidence="7">
    <location>
        <begin position="154"/>
        <end position="183"/>
    </location>
</feature>
<feature type="transmembrane region" description="Helical" evidence="7">
    <location>
        <begin position="288"/>
        <end position="312"/>
    </location>
</feature>
<evidence type="ECO:0000256" key="6">
    <source>
        <dbReference type="ARBA" id="ARBA00023136"/>
    </source>
</evidence>
<evidence type="ECO:0000256" key="1">
    <source>
        <dbReference type="ARBA" id="ARBA00004651"/>
    </source>
</evidence>
<comment type="subcellular location">
    <subcellularLocation>
        <location evidence="1">Cell membrane</location>
        <topology evidence="1">Multi-pass membrane protein</topology>
    </subcellularLocation>
</comment>
<feature type="transmembrane region" description="Helical" evidence="7">
    <location>
        <begin position="115"/>
        <end position="134"/>
    </location>
</feature>